<evidence type="ECO:0000256" key="2">
    <source>
        <dbReference type="ARBA" id="ARBA00022837"/>
    </source>
</evidence>
<dbReference type="PANTHER" id="PTHR23048">
    <property type="entry name" value="MYOSIN LIGHT CHAIN 1, 3"/>
    <property type="match status" value="1"/>
</dbReference>
<proteinExistence type="predicted"/>
<keyword evidence="1" id="KW-0677">Repeat</keyword>
<name>A0A8K0EVH6_BRALA</name>
<dbReference type="Gene3D" id="1.10.238.10">
    <property type="entry name" value="EF-hand"/>
    <property type="match status" value="2"/>
</dbReference>
<dbReference type="SMART" id="SM00054">
    <property type="entry name" value="EFh"/>
    <property type="match status" value="4"/>
</dbReference>
<dbReference type="EMBL" id="OV696689">
    <property type="protein sequence ID" value="CAH1264196.1"/>
    <property type="molecule type" value="Genomic_DNA"/>
</dbReference>
<dbReference type="PANTHER" id="PTHR23048:SF0">
    <property type="entry name" value="CALMODULIN LIKE 3"/>
    <property type="match status" value="1"/>
</dbReference>
<evidence type="ECO:0000256" key="1">
    <source>
        <dbReference type="ARBA" id="ARBA00022737"/>
    </source>
</evidence>
<sequence>MWCCYCTQDDDTGSYVSHSATPTHSDSFAGLSESQVQEYREAFKLFDKDGDGTITIEELGTVLHDLGQFSSEEDLNELLHDLDADGNLTIDFEDFVVILSSIIKEENDEDDEGLAEDDEKDLKEAFSLFDKAGDGFIDASDLRQILSCFGQDLTDEEVDEMMCEIDLDGNGKIDYEEFVTTICELAQFLYEECNDD</sequence>
<dbReference type="PROSITE" id="PS00018">
    <property type="entry name" value="EF_HAND_1"/>
    <property type="match status" value="2"/>
</dbReference>
<dbReference type="InterPro" id="IPR002048">
    <property type="entry name" value="EF_hand_dom"/>
</dbReference>
<keyword evidence="2" id="KW-0106">Calcium</keyword>
<dbReference type="InterPro" id="IPR018247">
    <property type="entry name" value="EF_Hand_1_Ca_BS"/>
</dbReference>
<organism evidence="4 5">
    <name type="scientific">Branchiostoma lanceolatum</name>
    <name type="common">Common lancelet</name>
    <name type="synonym">Amphioxus lanceolatum</name>
    <dbReference type="NCBI Taxonomy" id="7740"/>
    <lineage>
        <taxon>Eukaryota</taxon>
        <taxon>Metazoa</taxon>
        <taxon>Chordata</taxon>
        <taxon>Cephalochordata</taxon>
        <taxon>Leptocardii</taxon>
        <taxon>Amphioxiformes</taxon>
        <taxon>Branchiostomatidae</taxon>
        <taxon>Branchiostoma</taxon>
    </lineage>
</organism>
<reference evidence="4" key="1">
    <citation type="submission" date="2022-01" db="EMBL/GenBank/DDBJ databases">
        <authorList>
            <person name="Braso-Vives M."/>
        </authorList>
    </citation>
    <scope>NUCLEOTIDE SEQUENCE</scope>
</reference>
<feature type="domain" description="EF-hand" evidence="3">
    <location>
        <begin position="74"/>
        <end position="102"/>
    </location>
</feature>
<dbReference type="SUPFAM" id="SSF47473">
    <property type="entry name" value="EF-hand"/>
    <property type="match status" value="1"/>
</dbReference>
<dbReference type="GO" id="GO:0016460">
    <property type="term" value="C:myosin II complex"/>
    <property type="evidence" value="ECO:0007669"/>
    <property type="project" value="TreeGrafter"/>
</dbReference>
<protein>
    <submittedName>
        <fullName evidence="4">CALM1 protein</fullName>
    </submittedName>
</protein>
<feature type="domain" description="EF-hand" evidence="3">
    <location>
        <begin position="121"/>
        <end position="149"/>
    </location>
</feature>
<keyword evidence="5" id="KW-1185">Reference proteome</keyword>
<dbReference type="Proteomes" id="UP000838412">
    <property type="component" value="Chromosome 4"/>
</dbReference>
<dbReference type="CDD" id="cd00051">
    <property type="entry name" value="EFh"/>
    <property type="match status" value="1"/>
</dbReference>
<dbReference type="Pfam" id="PF13499">
    <property type="entry name" value="EF-hand_7"/>
    <property type="match status" value="2"/>
</dbReference>
<dbReference type="InterPro" id="IPR050230">
    <property type="entry name" value="CALM/Myosin/TropC-like"/>
</dbReference>
<accession>A0A8K0EVH6</accession>
<feature type="domain" description="EF-hand" evidence="3">
    <location>
        <begin position="157"/>
        <end position="185"/>
    </location>
</feature>
<dbReference type="FunFam" id="1.10.238.10:FF:000001">
    <property type="entry name" value="Calmodulin 1"/>
    <property type="match status" value="1"/>
</dbReference>
<evidence type="ECO:0000313" key="4">
    <source>
        <dbReference type="EMBL" id="CAH1264196.1"/>
    </source>
</evidence>
<dbReference type="InterPro" id="IPR011992">
    <property type="entry name" value="EF-hand-dom_pair"/>
</dbReference>
<dbReference type="AlphaFoldDB" id="A0A8K0EVH6"/>
<dbReference type="OrthoDB" id="10036870at2759"/>
<feature type="domain" description="EF-hand" evidence="3">
    <location>
        <begin position="38"/>
        <end position="66"/>
    </location>
</feature>
<gene>
    <name evidence="4" type="primary">CALM1</name>
    <name evidence="4" type="ORF">BLAG_LOCUS18638</name>
</gene>
<evidence type="ECO:0000259" key="3">
    <source>
        <dbReference type="SMART" id="SM00054"/>
    </source>
</evidence>
<dbReference type="GO" id="GO:0005509">
    <property type="term" value="F:calcium ion binding"/>
    <property type="evidence" value="ECO:0007669"/>
    <property type="project" value="InterPro"/>
</dbReference>
<evidence type="ECO:0000313" key="5">
    <source>
        <dbReference type="Proteomes" id="UP000838412"/>
    </source>
</evidence>